<comment type="caution">
    <text evidence="2">The sequence shown here is derived from an EMBL/GenBank/DDBJ whole genome shotgun (WGS) entry which is preliminary data.</text>
</comment>
<organism evidence="2 3">
    <name type="scientific">Physocladia obscura</name>
    <dbReference type="NCBI Taxonomy" id="109957"/>
    <lineage>
        <taxon>Eukaryota</taxon>
        <taxon>Fungi</taxon>
        <taxon>Fungi incertae sedis</taxon>
        <taxon>Chytridiomycota</taxon>
        <taxon>Chytridiomycota incertae sedis</taxon>
        <taxon>Chytridiomycetes</taxon>
        <taxon>Chytridiales</taxon>
        <taxon>Chytriomycetaceae</taxon>
        <taxon>Physocladia</taxon>
    </lineage>
</organism>
<protein>
    <submittedName>
        <fullName evidence="2">Uncharacterized protein</fullName>
    </submittedName>
</protein>
<feature type="compositionally biased region" description="Polar residues" evidence="1">
    <location>
        <begin position="235"/>
        <end position="248"/>
    </location>
</feature>
<name>A0AAD5XAA3_9FUNG</name>
<proteinExistence type="predicted"/>
<feature type="region of interest" description="Disordered" evidence="1">
    <location>
        <begin position="181"/>
        <end position="211"/>
    </location>
</feature>
<evidence type="ECO:0000256" key="1">
    <source>
        <dbReference type="SAM" id="MobiDB-lite"/>
    </source>
</evidence>
<dbReference type="Proteomes" id="UP001211907">
    <property type="component" value="Unassembled WGS sequence"/>
</dbReference>
<dbReference type="AlphaFoldDB" id="A0AAD5XAA3"/>
<dbReference type="Gene3D" id="3.30.160.60">
    <property type="entry name" value="Classic Zinc Finger"/>
    <property type="match status" value="1"/>
</dbReference>
<evidence type="ECO:0000313" key="2">
    <source>
        <dbReference type="EMBL" id="KAJ3087866.1"/>
    </source>
</evidence>
<evidence type="ECO:0000313" key="3">
    <source>
        <dbReference type="Proteomes" id="UP001211907"/>
    </source>
</evidence>
<accession>A0AAD5XAA3</accession>
<feature type="compositionally biased region" description="Basic and acidic residues" evidence="1">
    <location>
        <begin position="10"/>
        <end position="22"/>
    </location>
</feature>
<feature type="region of interest" description="Disordered" evidence="1">
    <location>
        <begin position="227"/>
        <end position="248"/>
    </location>
</feature>
<sequence length="385" mass="42238">MQISSLVDGSENKSSEYLRPVERQNTTPPLTQQLAEREPNAQLAFAEPLQLSATSPATTAAVKYLTNKFQHRYFTQVPFPVPQGFHAVLVPCEPDCNCRSTSACQTTHDFRHFIPVNSSLDALATTALADPDQRLTFRKIVELSTSLTLPAVGVSANISQNSISIEKEIPARIRRASSGESFLLNNSTGPPPFADPHEKSDKNLPAQSPDGKKYICPFYGQPKMKKSKFSGGSFQNSPNPFKNNSVNSPNTFAINSSPANSFTNSPAATYFLQNSPPNPFVLESPPLNPDGTNDNICQSKFRRRQEMERHVLSVHTNESEKGWVCPGARGINCGKRYARADTLRKHLDSAKCRFVQGGCSFGLSESQIISMVKRGACDQRVGVSK</sequence>
<feature type="region of interest" description="Disordered" evidence="1">
    <location>
        <begin position="1"/>
        <end position="28"/>
    </location>
</feature>
<dbReference type="EMBL" id="JADGJH010003968">
    <property type="protein sequence ID" value="KAJ3087866.1"/>
    <property type="molecule type" value="Genomic_DNA"/>
</dbReference>
<reference evidence="2" key="1">
    <citation type="submission" date="2020-05" db="EMBL/GenBank/DDBJ databases">
        <title>Phylogenomic resolution of chytrid fungi.</title>
        <authorList>
            <person name="Stajich J.E."/>
            <person name="Amses K."/>
            <person name="Simmons R."/>
            <person name="Seto K."/>
            <person name="Myers J."/>
            <person name="Bonds A."/>
            <person name="Quandt C.A."/>
            <person name="Barry K."/>
            <person name="Liu P."/>
            <person name="Grigoriev I."/>
            <person name="Longcore J.E."/>
            <person name="James T.Y."/>
        </authorList>
    </citation>
    <scope>NUCLEOTIDE SEQUENCE</scope>
    <source>
        <strain evidence="2">JEL0513</strain>
    </source>
</reference>
<keyword evidence="3" id="KW-1185">Reference proteome</keyword>
<gene>
    <name evidence="2" type="ORF">HK100_008215</name>
</gene>